<comment type="caution">
    <text evidence="1">The sequence shown here is derived from an EMBL/GenBank/DDBJ whole genome shotgun (WGS) entry which is preliminary data.</text>
</comment>
<accession>A0ACB6YXP2</accession>
<dbReference type="EMBL" id="MU118846">
    <property type="protein sequence ID" value="KAF9641958.1"/>
    <property type="molecule type" value="Genomic_DNA"/>
</dbReference>
<keyword evidence="2" id="KW-1185">Reference proteome</keyword>
<proteinExistence type="predicted"/>
<gene>
    <name evidence="1" type="ORF">BDM02DRAFT_3070378</name>
</gene>
<protein>
    <submittedName>
        <fullName evidence="1">Uncharacterized protein</fullName>
    </submittedName>
</protein>
<reference evidence="1" key="2">
    <citation type="journal article" date="2020" name="Nat. Commun.">
        <title>Large-scale genome sequencing of mycorrhizal fungi provides insights into the early evolution of symbiotic traits.</title>
        <authorList>
            <person name="Miyauchi S."/>
            <person name="Kiss E."/>
            <person name="Kuo A."/>
            <person name="Drula E."/>
            <person name="Kohler A."/>
            <person name="Sanchez-Garcia M."/>
            <person name="Morin E."/>
            <person name="Andreopoulos B."/>
            <person name="Barry K.W."/>
            <person name="Bonito G."/>
            <person name="Buee M."/>
            <person name="Carver A."/>
            <person name="Chen C."/>
            <person name="Cichocki N."/>
            <person name="Clum A."/>
            <person name="Culley D."/>
            <person name="Crous P.W."/>
            <person name="Fauchery L."/>
            <person name="Girlanda M."/>
            <person name="Hayes R.D."/>
            <person name="Keri Z."/>
            <person name="LaButti K."/>
            <person name="Lipzen A."/>
            <person name="Lombard V."/>
            <person name="Magnuson J."/>
            <person name="Maillard F."/>
            <person name="Murat C."/>
            <person name="Nolan M."/>
            <person name="Ohm R.A."/>
            <person name="Pangilinan J."/>
            <person name="Pereira M.F."/>
            <person name="Perotto S."/>
            <person name="Peter M."/>
            <person name="Pfister S."/>
            <person name="Riley R."/>
            <person name="Sitrit Y."/>
            <person name="Stielow J.B."/>
            <person name="Szollosi G."/>
            <person name="Zifcakova L."/>
            <person name="Stursova M."/>
            <person name="Spatafora J.W."/>
            <person name="Tedersoo L."/>
            <person name="Vaario L.M."/>
            <person name="Yamada A."/>
            <person name="Yan M."/>
            <person name="Wang P."/>
            <person name="Xu J."/>
            <person name="Bruns T."/>
            <person name="Baldrian P."/>
            <person name="Vilgalys R."/>
            <person name="Dunand C."/>
            <person name="Henrissat B."/>
            <person name="Grigoriev I.V."/>
            <person name="Hibbett D."/>
            <person name="Nagy L.G."/>
            <person name="Martin F.M."/>
        </authorList>
    </citation>
    <scope>NUCLEOTIDE SEQUENCE</scope>
    <source>
        <strain evidence="1">P2</strain>
    </source>
</reference>
<organism evidence="1 2">
    <name type="scientific">Thelephora ganbajun</name>
    <name type="common">Ganba fungus</name>
    <dbReference type="NCBI Taxonomy" id="370292"/>
    <lineage>
        <taxon>Eukaryota</taxon>
        <taxon>Fungi</taxon>
        <taxon>Dikarya</taxon>
        <taxon>Basidiomycota</taxon>
        <taxon>Agaricomycotina</taxon>
        <taxon>Agaricomycetes</taxon>
        <taxon>Thelephorales</taxon>
        <taxon>Thelephoraceae</taxon>
        <taxon>Thelephora</taxon>
    </lineage>
</organism>
<feature type="non-terminal residue" evidence="1">
    <location>
        <position position="254"/>
    </location>
</feature>
<dbReference type="Proteomes" id="UP000886501">
    <property type="component" value="Unassembled WGS sequence"/>
</dbReference>
<evidence type="ECO:0000313" key="2">
    <source>
        <dbReference type="Proteomes" id="UP000886501"/>
    </source>
</evidence>
<reference evidence="1" key="1">
    <citation type="submission" date="2019-10" db="EMBL/GenBank/DDBJ databases">
        <authorList>
            <consortium name="DOE Joint Genome Institute"/>
            <person name="Kuo A."/>
            <person name="Miyauchi S."/>
            <person name="Kiss E."/>
            <person name="Drula E."/>
            <person name="Kohler A."/>
            <person name="Sanchez-Garcia M."/>
            <person name="Andreopoulos B."/>
            <person name="Barry K.W."/>
            <person name="Bonito G."/>
            <person name="Buee M."/>
            <person name="Carver A."/>
            <person name="Chen C."/>
            <person name="Cichocki N."/>
            <person name="Clum A."/>
            <person name="Culley D."/>
            <person name="Crous P.W."/>
            <person name="Fauchery L."/>
            <person name="Girlanda M."/>
            <person name="Hayes R."/>
            <person name="Keri Z."/>
            <person name="Labutti K."/>
            <person name="Lipzen A."/>
            <person name="Lombard V."/>
            <person name="Magnuson J."/>
            <person name="Maillard F."/>
            <person name="Morin E."/>
            <person name="Murat C."/>
            <person name="Nolan M."/>
            <person name="Ohm R."/>
            <person name="Pangilinan J."/>
            <person name="Pereira M."/>
            <person name="Perotto S."/>
            <person name="Peter M."/>
            <person name="Riley R."/>
            <person name="Sitrit Y."/>
            <person name="Stielow B."/>
            <person name="Szollosi G."/>
            <person name="Zifcakova L."/>
            <person name="Stursova M."/>
            <person name="Spatafora J.W."/>
            <person name="Tedersoo L."/>
            <person name="Vaario L.-M."/>
            <person name="Yamada A."/>
            <person name="Yan M."/>
            <person name="Wang P."/>
            <person name="Xu J."/>
            <person name="Bruns T."/>
            <person name="Baldrian P."/>
            <person name="Vilgalys R."/>
            <person name="Henrissat B."/>
            <person name="Grigoriev I.V."/>
            <person name="Hibbett D."/>
            <person name="Nagy L.G."/>
            <person name="Martin F.M."/>
        </authorList>
    </citation>
    <scope>NUCLEOTIDE SEQUENCE</scope>
    <source>
        <strain evidence="1">P2</strain>
    </source>
</reference>
<evidence type="ECO:0000313" key="1">
    <source>
        <dbReference type="EMBL" id="KAF9641958.1"/>
    </source>
</evidence>
<sequence length="254" mass="28080">EVIAEIQRWSAHIPQLLSAIEQVLTLFNAEQLEIFRIIWNAIQQNQPLCIFINGKAGHGKTYLVNALCSQVHSHEKVVLATATSMFVAQLYPGGHTTHSTFKVPVNEWSKMLESPISPTDSHAELICKSSLIIWDEAPMANRAVLTCVNETCCQVMQSTLPFGGKVVILLGDFCQMCPVIHRGTRVEVINVSILRSTIWPKFTIHHLTTPICNADDPPFAAFVDAIGDGGGPQISFQGLQHAQSKTKLHQFTFP</sequence>
<feature type="non-terminal residue" evidence="1">
    <location>
        <position position="1"/>
    </location>
</feature>
<name>A0ACB6YXP2_THEGA</name>